<accession>A0ABU7W844</accession>
<dbReference type="Pfam" id="PF26622">
    <property type="entry name" value="DUF8199"/>
    <property type="match status" value="1"/>
</dbReference>
<organism evidence="1 2">
    <name type="scientific">Winogradskyella poriferorum</name>
    <dbReference type="NCBI Taxonomy" id="307627"/>
    <lineage>
        <taxon>Bacteria</taxon>
        <taxon>Pseudomonadati</taxon>
        <taxon>Bacteroidota</taxon>
        <taxon>Flavobacteriia</taxon>
        <taxon>Flavobacteriales</taxon>
        <taxon>Flavobacteriaceae</taxon>
        <taxon>Winogradskyella</taxon>
    </lineage>
</organism>
<evidence type="ECO:0000313" key="1">
    <source>
        <dbReference type="EMBL" id="MEF3079805.1"/>
    </source>
</evidence>
<gene>
    <name evidence="1" type="ORF">V1468_12370</name>
</gene>
<dbReference type="EMBL" id="JAZHOU010000004">
    <property type="protein sequence ID" value="MEF3079805.1"/>
    <property type="molecule type" value="Genomic_DNA"/>
</dbReference>
<dbReference type="InterPro" id="IPR058512">
    <property type="entry name" value="DUF8199"/>
</dbReference>
<sequence length="126" mass="14167">MALLVFLSTLSFTIESHYCGDVLVDTSMFGAVDTCGMETQQKTDSSECSLAKKDCCSNEQLVVDGQDNLKLSFDKLNKEQQKLVATFIYTYVNLFAEQQTEKPTFTDYSPPPLVRDVQVLDQTFLI</sequence>
<protein>
    <recommendedName>
        <fullName evidence="3">Secreted protein</fullName>
    </recommendedName>
</protein>
<proteinExistence type="predicted"/>
<comment type="caution">
    <text evidence="1">The sequence shown here is derived from an EMBL/GenBank/DDBJ whole genome shotgun (WGS) entry which is preliminary data.</text>
</comment>
<dbReference type="NCBIfam" id="NF047658">
    <property type="entry name" value="HYC_CC_PP"/>
    <property type="match status" value="1"/>
</dbReference>
<name>A0ABU7W844_9FLAO</name>
<dbReference type="InterPro" id="IPR058060">
    <property type="entry name" value="HYC_CC_PP"/>
</dbReference>
<evidence type="ECO:0008006" key="3">
    <source>
        <dbReference type="Google" id="ProtNLM"/>
    </source>
</evidence>
<keyword evidence="2" id="KW-1185">Reference proteome</keyword>
<reference evidence="1 2" key="1">
    <citation type="submission" date="2024-02" db="EMBL/GenBank/DDBJ databases">
        <title>Winogradskyella poriferorum JCM 12885.</title>
        <authorList>
            <person name="Zhang D.-F."/>
            <person name="Fu Z.-Y."/>
        </authorList>
    </citation>
    <scope>NUCLEOTIDE SEQUENCE [LARGE SCALE GENOMIC DNA]</scope>
    <source>
        <strain evidence="1 2">JCM 12885</strain>
    </source>
</reference>
<evidence type="ECO:0000313" key="2">
    <source>
        <dbReference type="Proteomes" id="UP001356704"/>
    </source>
</evidence>
<dbReference type="Proteomes" id="UP001356704">
    <property type="component" value="Unassembled WGS sequence"/>
</dbReference>